<keyword evidence="2" id="KW-0479">Metal-binding</keyword>
<feature type="domain" description="Chorismate-utilising enzyme C-terminal" evidence="5">
    <location>
        <begin position="170"/>
        <end position="428"/>
    </location>
</feature>
<reference evidence="6 7" key="1">
    <citation type="submission" date="2023-01" db="EMBL/GenBank/DDBJ databases">
        <title>Novel diversity within Roseofilum (Cyanobacteria; Desertifilaceae) from marine benthic mats with descriptions of four novel species.</title>
        <authorList>
            <person name="Wang Y."/>
            <person name="Berthold D.E."/>
            <person name="Hu J."/>
            <person name="Lefler F.W."/>
            <person name="Laughinghouse H.D. IV."/>
        </authorList>
    </citation>
    <scope>NUCLEOTIDE SEQUENCE [LARGE SCALE GENOMIC DNA]</scope>
    <source>
        <strain evidence="6 7">BLCC-M91</strain>
    </source>
</reference>
<proteinExistence type="predicted"/>
<keyword evidence="4" id="KW-0456">Lyase</keyword>
<organism evidence="6 7">
    <name type="scientific">Roseofilum halophilum BLCC-M91</name>
    <dbReference type="NCBI Taxonomy" id="3022259"/>
    <lineage>
        <taxon>Bacteria</taxon>
        <taxon>Bacillati</taxon>
        <taxon>Cyanobacteriota</taxon>
        <taxon>Cyanophyceae</taxon>
        <taxon>Desertifilales</taxon>
        <taxon>Desertifilaceae</taxon>
        <taxon>Roseofilum</taxon>
        <taxon>Roseofilum halophilum</taxon>
    </lineage>
</organism>
<dbReference type="InterPro" id="IPR005801">
    <property type="entry name" value="ADC_synthase"/>
</dbReference>
<evidence type="ECO:0000256" key="1">
    <source>
        <dbReference type="ARBA" id="ARBA00001946"/>
    </source>
</evidence>
<dbReference type="PANTHER" id="PTHR11236:SF48">
    <property type="entry name" value="ISOCHORISMATE SYNTHASE MENF"/>
    <property type="match status" value="1"/>
</dbReference>
<dbReference type="Proteomes" id="UP001231370">
    <property type="component" value="Unassembled WGS sequence"/>
</dbReference>
<dbReference type="Pfam" id="PF00425">
    <property type="entry name" value="Chorismate_bind"/>
    <property type="match status" value="1"/>
</dbReference>
<gene>
    <name evidence="6" type="ORF">PJF56_19595</name>
</gene>
<evidence type="ECO:0000259" key="5">
    <source>
        <dbReference type="Pfam" id="PF00425"/>
    </source>
</evidence>
<dbReference type="Gene3D" id="3.60.120.10">
    <property type="entry name" value="Anthranilate synthase"/>
    <property type="match status" value="1"/>
</dbReference>
<accession>A0ABT7BRD8</accession>
<dbReference type="PRINTS" id="PR00095">
    <property type="entry name" value="ANTSNTHASEI"/>
</dbReference>
<evidence type="ECO:0000313" key="7">
    <source>
        <dbReference type="Proteomes" id="UP001231370"/>
    </source>
</evidence>
<dbReference type="InterPro" id="IPR015890">
    <property type="entry name" value="Chorismate_C"/>
</dbReference>
<protein>
    <submittedName>
        <fullName evidence="6">Chorismate-binding protein</fullName>
    </submittedName>
</protein>
<dbReference type="PANTHER" id="PTHR11236">
    <property type="entry name" value="AMINOBENZOATE/ANTHRANILATE SYNTHASE"/>
    <property type="match status" value="1"/>
</dbReference>
<evidence type="ECO:0000313" key="6">
    <source>
        <dbReference type="EMBL" id="MDJ1181069.1"/>
    </source>
</evidence>
<keyword evidence="3" id="KW-0460">Magnesium</keyword>
<sequence length="440" mass="49645">MGRTWTYNEVLLPGQREPLGVLQTLIESRLFSEYGVYQSGEVVRFAGNRAIAVSVDLQQVTLQGLVEDRYFPGDDPFKQVEQALASMPLEQWTAYGYVSFDCVRYYYPYRKAIASPLLYFFVPATEVIIQPDQILVRTLDSPEPVCTLLQESGGLKPQRSTTPELEFSDRDRYQTQVEALQGAIHQGELHKAILSRSVKLKGNLDVLGTYILGNQQHQALRSYGLHLPGIRTVGFSPEILMQLSHDRLKGRNLMTNPVAGTRPRGDTPEADERLKRQLFADAKEVKEHALSIWLVQDEMQKVCTPGTVKVVDFMQVKQYQWVQHLSSQVQGQLRSNQSLWDALKVLFPGVTVSGIEKEVAIAWIDRLETEPRGIYAGAIGWINSQEEVDLAIPIRSAYQYGEWIYLNAGAGIMAESIAENEYIESVNKMNTMLTNLVLES</sequence>
<comment type="cofactor">
    <cofactor evidence="1">
        <name>Mg(2+)</name>
        <dbReference type="ChEBI" id="CHEBI:18420"/>
    </cofactor>
</comment>
<comment type="caution">
    <text evidence="6">The sequence shown here is derived from an EMBL/GenBank/DDBJ whole genome shotgun (WGS) entry which is preliminary data.</text>
</comment>
<dbReference type="EMBL" id="JAQPOK010000150">
    <property type="protein sequence ID" value="MDJ1181069.1"/>
    <property type="molecule type" value="Genomic_DNA"/>
</dbReference>
<dbReference type="InterPro" id="IPR019999">
    <property type="entry name" value="Anth_synth_I-like"/>
</dbReference>
<evidence type="ECO:0000256" key="3">
    <source>
        <dbReference type="ARBA" id="ARBA00022842"/>
    </source>
</evidence>
<name>A0ABT7BRD8_9CYAN</name>
<evidence type="ECO:0000256" key="4">
    <source>
        <dbReference type="ARBA" id="ARBA00023239"/>
    </source>
</evidence>
<evidence type="ECO:0000256" key="2">
    <source>
        <dbReference type="ARBA" id="ARBA00022723"/>
    </source>
</evidence>
<dbReference type="SUPFAM" id="SSF56322">
    <property type="entry name" value="ADC synthase"/>
    <property type="match status" value="1"/>
</dbReference>
<keyword evidence="7" id="KW-1185">Reference proteome</keyword>
<dbReference type="RefSeq" id="WP_283764369.1">
    <property type="nucleotide sequence ID" value="NZ_JAQPOK010000150.1"/>
</dbReference>